<reference evidence="1" key="1">
    <citation type="submission" date="2019-08" db="EMBL/GenBank/DDBJ databases">
        <authorList>
            <person name="Kucharzyk K."/>
            <person name="Murdoch R.W."/>
            <person name="Higgins S."/>
            <person name="Loffler F."/>
        </authorList>
    </citation>
    <scope>NUCLEOTIDE SEQUENCE</scope>
</reference>
<comment type="caution">
    <text evidence="1">The sequence shown here is derived from an EMBL/GenBank/DDBJ whole genome shotgun (WGS) entry which is preliminary data.</text>
</comment>
<dbReference type="EMBL" id="VSSQ01086397">
    <property type="protein sequence ID" value="MPN33745.1"/>
    <property type="molecule type" value="Genomic_DNA"/>
</dbReference>
<proteinExistence type="predicted"/>
<sequence length="62" mass="7510">MAFKGEGIFMMKNFNKTFNGLRSYRTESLQKNNFTLELLQNSMLSKTNEHEELYLRRHTYEK</sequence>
<name>A0A645H3Y0_9ZZZZ</name>
<evidence type="ECO:0000313" key="1">
    <source>
        <dbReference type="EMBL" id="MPN33745.1"/>
    </source>
</evidence>
<dbReference type="AlphaFoldDB" id="A0A645H3Y0"/>
<organism evidence="1">
    <name type="scientific">bioreactor metagenome</name>
    <dbReference type="NCBI Taxonomy" id="1076179"/>
    <lineage>
        <taxon>unclassified sequences</taxon>
        <taxon>metagenomes</taxon>
        <taxon>ecological metagenomes</taxon>
    </lineage>
</organism>
<gene>
    <name evidence="1" type="ORF">SDC9_181236</name>
</gene>
<protein>
    <submittedName>
        <fullName evidence="1">Uncharacterized protein</fullName>
    </submittedName>
</protein>
<accession>A0A645H3Y0</accession>